<reference evidence="13" key="1">
    <citation type="submission" date="2013-03" db="EMBL/GenBank/DDBJ databases">
        <title>The Genome Sequence of Anopheles minimus MINIMUS1.</title>
        <authorList>
            <consortium name="The Broad Institute Genomics Platform"/>
            <person name="Neafsey D.E."/>
            <person name="Walton C."/>
            <person name="Walker B."/>
            <person name="Young S.K."/>
            <person name="Zeng Q."/>
            <person name="Gargeya S."/>
            <person name="Fitzgerald M."/>
            <person name="Haas B."/>
            <person name="Abouelleil A."/>
            <person name="Allen A.W."/>
            <person name="Alvarado L."/>
            <person name="Arachchi H.M."/>
            <person name="Berlin A.M."/>
            <person name="Chapman S.B."/>
            <person name="Gainer-Dewar J."/>
            <person name="Goldberg J."/>
            <person name="Griggs A."/>
            <person name="Gujja S."/>
            <person name="Hansen M."/>
            <person name="Howarth C."/>
            <person name="Imamovic A."/>
            <person name="Ireland A."/>
            <person name="Larimer J."/>
            <person name="McCowan C."/>
            <person name="Murphy C."/>
            <person name="Pearson M."/>
            <person name="Poon T.W."/>
            <person name="Priest M."/>
            <person name="Roberts A."/>
            <person name="Saif S."/>
            <person name="Shea T."/>
            <person name="Sisk P."/>
            <person name="Sykes S."/>
            <person name="Wortman J."/>
            <person name="Nusbaum C."/>
            <person name="Birren B."/>
        </authorList>
    </citation>
    <scope>NUCLEOTIDE SEQUENCE [LARGE SCALE GENOMIC DNA]</scope>
    <source>
        <strain evidence="13">MINIMUS1</strain>
    </source>
</reference>
<evidence type="ECO:0000256" key="1">
    <source>
        <dbReference type="ARBA" id="ARBA00004496"/>
    </source>
</evidence>
<dbReference type="NCBIfam" id="NF003642">
    <property type="entry name" value="PRK05282.1"/>
    <property type="match status" value="1"/>
</dbReference>
<comment type="similarity">
    <text evidence="2">Belongs to the peptidase S51 family.</text>
</comment>
<dbReference type="SUPFAM" id="SSF52317">
    <property type="entry name" value="Class I glutamine amidotransferase-like"/>
    <property type="match status" value="1"/>
</dbReference>
<dbReference type="Proteomes" id="UP000075920">
    <property type="component" value="Unassembled WGS sequence"/>
</dbReference>
<keyword evidence="5" id="KW-0378">Hydrolase</keyword>
<dbReference type="InterPro" id="IPR029062">
    <property type="entry name" value="Class_I_gatase-like"/>
</dbReference>
<dbReference type="GO" id="GO:0006508">
    <property type="term" value="P:proteolysis"/>
    <property type="evidence" value="ECO:0007669"/>
    <property type="project" value="UniProtKB-KW"/>
</dbReference>
<evidence type="ECO:0000256" key="8">
    <source>
        <dbReference type="ARBA" id="ARBA00050239"/>
    </source>
</evidence>
<dbReference type="FunFam" id="3.40.50.880:FF:000007">
    <property type="entry name" value="Peptidase E"/>
    <property type="match status" value="1"/>
</dbReference>
<keyword evidence="4" id="KW-0645">Protease</keyword>
<reference evidence="12" key="2">
    <citation type="submission" date="2020-05" db="UniProtKB">
        <authorList>
            <consortium name="EnsemblMetazoa"/>
        </authorList>
    </citation>
    <scope>IDENTIFICATION</scope>
    <source>
        <strain evidence="12">MINIMUS1</strain>
    </source>
</reference>
<comment type="function">
    <text evidence="9">Hydrolyzes dipeptides containing N-terminal aspartate residues.</text>
</comment>
<evidence type="ECO:0000256" key="6">
    <source>
        <dbReference type="ARBA" id="ARBA00022825"/>
    </source>
</evidence>
<evidence type="ECO:0000256" key="9">
    <source>
        <dbReference type="ARBA" id="ARBA00058347"/>
    </source>
</evidence>
<accession>A0A182W4J7</accession>
<evidence type="ECO:0000313" key="12">
    <source>
        <dbReference type="EnsemblMetazoa" id="AMIN005260-PA"/>
    </source>
</evidence>
<evidence type="ECO:0000256" key="5">
    <source>
        <dbReference type="ARBA" id="ARBA00022801"/>
    </source>
</evidence>
<keyword evidence="3" id="KW-0963">Cytoplasm</keyword>
<dbReference type="STRING" id="112268.A0A182W4J7"/>
<dbReference type="GO" id="GO:0005737">
    <property type="term" value="C:cytoplasm"/>
    <property type="evidence" value="ECO:0007669"/>
    <property type="project" value="UniProtKB-SubCell"/>
</dbReference>
<dbReference type="CDD" id="cd03146">
    <property type="entry name" value="GAT1_Peptidase_E"/>
    <property type="match status" value="1"/>
</dbReference>
<evidence type="ECO:0000256" key="3">
    <source>
        <dbReference type="ARBA" id="ARBA00022490"/>
    </source>
</evidence>
<dbReference type="InterPro" id="IPR005320">
    <property type="entry name" value="Peptidase_S51"/>
</dbReference>
<dbReference type="AlphaFoldDB" id="A0A182W4J7"/>
<dbReference type="VEuPathDB" id="VectorBase:AMIN005260"/>
<keyword evidence="7" id="KW-0224">Dipeptidase</keyword>
<dbReference type="Pfam" id="PF03575">
    <property type="entry name" value="Peptidase_S51"/>
    <property type="match status" value="1"/>
</dbReference>
<dbReference type="GO" id="GO:0008236">
    <property type="term" value="F:serine-type peptidase activity"/>
    <property type="evidence" value="ECO:0007669"/>
    <property type="project" value="UniProtKB-KW"/>
</dbReference>
<dbReference type="PANTHER" id="PTHR20842:SF0">
    <property type="entry name" value="ALPHA-ASPARTYL DIPEPTIDASE"/>
    <property type="match status" value="1"/>
</dbReference>
<evidence type="ECO:0000313" key="13">
    <source>
        <dbReference type="Proteomes" id="UP000075920"/>
    </source>
</evidence>
<organism evidence="12 13">
    <name type="scientific">Anopheles minimus</name>
    <dbReference type="NCBI Taxonomy" id="112268"/>
    <lineage>
        <taxon>Eukaryota</taxon>
        <taxon>Metazoa</taxon>
        <taxon>Ecdysozoa</taxon>
        <taxon>Arthropoda</taxon>
        <taxon>Hexapoda</taxon>
        <taxon>Insecta</taxon>
        <taxon>Pterygota</taxon>
        <taxon>Neoptera</taxon>
        <taxon>Endopterygota</taxon>
        <taxon>Diptera</taxon>
        <taxon>Nematocera</taxon>
        <taxon>Culicoidea</taxon>
        <taxon>Culicidae</taxon>
        <taxon>Anophelinae</taxon>
        <taxon>Anopheles</taxon>
    </lineage>
</organism>
<dbReference type="PANTHER" id="PTHR20842">
    <property type="entry name" value="PROTEASE S51 ALPHA-ASPARTYL DIPEPTIDASE"/>
    <property type="match status" value="1"/>
</dbReference>
<evidence type="ECO:0000256" key="2">
    <source>
        <dbReference type="ARBA" id="ARBA00006534"/>
    </source>
</evidence>
<evidence type="ECO:0000256" key="11">
    <source>
        <dbReference type="ARBA" id="ARBA00075877"/>
    </source>
</evidence>
<dbReference type="EnsemblMetazoa" id="AMIN005260-RA">
    <property type="protein sequence ID" value="AMIN005260-PA"/>
    <property type="gene ID" value="AMIN005260"/>
</dbReference>
<dbReference type="GO" id="GO:0016805">
    <property type="term" value="F:dipeptidase activity"/>
    <property type="evidence" value="ECO:0007669"/>
    <property type="project" value="UniProtKB-KW"/>
</dbReference>
<comment type="subcellular location">
    <subcellularLocation>
        <location evidence="1">Cytoplasm</location>
    </subcellularLocation>
</comment>
<evidence type="ECO:0000256" key="4">
    <source>
        <dbReference type="ARBA" id="ARBA00022670"/>
    </source>
</evidence>
<evidence type="ECO:0000256" key="7">
    <source>
        <dbReference type="ARBA" id="ARBA00022997"/>
    </source>
</evidence>
<protein>
    <recommendedName>
        <fullName evidence="10">dipeptidase E</fullName>
        <ecNumber evidence="10">3.4.13.21</ecNumber>
    </recommendedName>
    <alternativeName>
        <fullName evidence="11">Asp-specific dipeptidase</fullName>
    </alternativeName>
</protein>
<name>A0A182W4J7_9DIPT</name>
<proteinExistence type="inferred from homology"/>
<keyword evidence="6" id="KW-0720">Serine protease</keyword>
<sequence length="249" mass="27719">MGKRNLFLMSSSALHGFGYLEHAQTDMTSFFKSNSVQKVLFIPYALTDYDAYTERVGSVLKRWGFSCNGIHTFPDPIEAVENAEAIYIGGGNTFLLLRTLYEKQLVGPIRDRVLKHGVPYVGSSAGTNVATRSIHTTNDMPIVHTPTFDALALVPFNINPHYIDPDVNGKHMGETRQERIKQFHELNDAPVLGLREGTTLFVNGDNATLIGPPIETSGLCFDARLFRKDQEPVEYPPLSSLSFLLKEQS</sequence>
<dbReference type="EC" id="3.4.13.21" evidence="10"/>
<comment type="catalytic activity">
    <reaction evidence="8">
        <text>Dipeptidase E catalyzes the hydrolysis of dipeptides Asp-|-Xaa. It does not act on peptides with N-terminal Glu, Asn or Gln, nor does it cleave isoaspartyl peptides.</text>
        <dbReference type="EC" id="3.4.13.21"/>
    </reaction>
</comment>
<keyword evidence="13" id="KW-1185">Reference proteome</keyword>
<dbReference type="Gene3D" id="3.40.50.880">
    <property type="match status" value="1"/>
</dbReference>
<evidence type="ECO:0000256" key="10">
    <source>
        <dbReference type="ARBA" id="ARBA00066675"/>
    </source>
</evidence>